<dbReference type="EMBL" id="APPE01000031">
    <property type="protein sequence ID" value="ENV00427.1"/>
    <property type="molecule type" value="Genomic_DNA"/>
</dbReference>
<reference evidence="2 3" key="1">
    <citation type="submission" date="2013-02" db="EMBL/GenBank/DDBJ databases">
        <title>The Genome Sequence of Acinetobacter sp. NIPH 899.</title>
        <authorList>
            <consortium name="The Broad Institute Genome Sequencing Platform"/>
            <consortium name="The Broad Institute Genome Sequencing Center for Infectious Disease"/>
            <person name="Cerqueira G."/>
            <person name="Feldgarden M."/>
            <person name="Courvalin P."/>
            <person name="Perichon B."/>
            <person name="Grillot-Courvalin C."/>
            <person name="Clermont D."/>
            <person name="Rocha E."/>
            <person name="Yoon E.-J."/>
            <person name="Nemec A."/>
            <person name="Walker B."/>
            <person name="Young S.K."/>
            <person name="Zeng Q."/>
            <person name="Gargeya S."/>
            <person name="Fitzgerald M."/>
            <person name="Haas B."/>
            <person name="Abouelleil A."/>
            <person name="Alvarado L."/>
            <person name="Arachchi H.M."/>
            <person name="Berlin A.M."/>
            <person name="Chapman S.B."/>
            <person name="Dewar J."/>
            <person name="Goldberg J."/>
            <person name="Griggs A."/>
            <person name="Gujja S."/>
            <person name="Hansen M."/>
            <person name="Howarth C."/>
            <person name="Imamovic A."/>
            <person name="Larimer J."/>
            <person name="McCowan C."/>
            <person name="Murphy C."/>
            <person name="Neiman D."/>
            <person name="Pearson M."/>
            <person name="Priest M."/>
            <person name="Roberts A."/>
            <person name="Saif S."/>
            <person name="Shea T."/>
            <person name="Sisk P."/>
            <person name="Sykes S."/>
            <person name="Wortman J."/>
            <person name="Nusbaum C."/>
            <person name="Birren B."/>
        </authorList>
    </citation>
    <scope>NUCLEOTIDE SEQUENCE [LARGE SCALE GENOMIC DNA]</scope>
    <source>
        <strain evidence="2 3">NIPH 899</strain>
    </source>
</reference>
<dbReference type="HOGENOM" id="CLU_945363_0_0_6"/>
<feature type="region of interest" description="Disordered" evidence="1">
    <location>
        <begin position="141"/>
        <end position="160"/>
    </location>
</feature>
<name>N8VKI4_9GAMM</name>
<proteinExistence type="predicted"/>
<protein>
    <recommendedName>
        <fullName evidence="4">Helix-turn-helix domain-containing protein</fullName>
    </recommendedName>
</protein>
<organism evidence="2 3">
    <name type="scientific">Acinetobacter variabilis</name>
    <dbReference type="NCBI Taxonomy" id="70346"/>
    <lineage>
        <taxon>Bacteria</taxon>
        <taxon>Pseudomonadati</taxon>
        <taxon>Pseudomonadota</taxon>
        <taxon>Gammaproteobacteria</taxon>
        <taxon>Moraxellales</taxon>
        <taxon>Moraxellaceae</taxon>
        <taxon>Acinetobacter</taxon>
    </lineage>
</organism>
<comment type="caution">
    <text evidence="2">The sequence shown here is derived from an EMBL/GenBank/DDBJ whole genome shotgun (WGS) entry which is preliminary data.</text>
</comment>
<dbReference type="Pfam" id="PF13730">
    <property type="entry name" value="HTH_36"/>
    <property type="match status" value="1"/>
</dbReference>
<dbReference type="AlphaFoldDB" id="N8VKI4"/>
<dbReference type="eggNOG" id="ENOG503360E">
    <property type="taxonomic scope" value="Bacteria"/>
</dbReference>
<evidence type="ECO:0000313" key="3">
    <source>
        <dbReference type="Proteomes" id="UP000013070"/>
    </source>
</evidence>
<sequence>MTNYSGRKFNGIWIPASLWLAQGLSPNLRVLLVEIDSLDNGERGCFASNAYFANFLHVSESQASRLVNKLVKMGLVSLELIKSKGRNNERRLHILVPIDQVFSDEIQDQILAEGGIRKNAEGVSAKMQRGYPQKCVEGIRKNAEDNKPSNKPMNKPVKGNAEKAGITDALEEDFKTFWAAYPNKKSGPSKAKDSFKKVIKKGVSLGALLRSIAEHSHTRSWIDGYVPHATTWLNQGRYEAEFSPSDFIQPQVSVKQTNQSRIADNSDLDSLLTDNRFANARTVNEVPPGIGYRG</sequence>
<keyword evidence="3" id="KW-1185">Reference proteome</keyword>
<dbReference type="Proteomes" id="UP000013070">
    <property type="component" value="Unassembled WGS sequence"/>
</dbReference>
<dbReference type="PATRIC" id="fig|1217710.3.peg.617"/>
<evidence type="ECO:0000256" key="1">
    <source>
        <dbReference type="SAM" id="MobiDB-lite"/>
    </source>
</evidence>
<evidence type="ECO:0008006" key="4">
    <source>
        <dbReference type="Google" id="ProtNLM"/>
    </source>
</evidence>
<accession>N8VKI4</accession>
<evidence type="ECO:0000313" key="2">
    <source>
        <dbReference type="EMBL" id="ENV00427.1"/>
    </source>
</evidence>
<gene>
    <name evidence="2" type="ORF">F969_00659</name>
</gene>